<comment type="caution">
    <text evidence="1">The sequence shown here is derived from an EMBL/GenBank/DDBJ whole genome shotgun (WGS) entry which is preliminary data.</text>
</comment>
<name>A0A7W5ZHN4_9BACT</name>
<reference evidence="1 2" key="1">
    <citation type="submission" date="2020-08" db="EMBL/GenBank/DDBJ databases">
        <title>Genomic Encyclopedia of Type Strains, Phase IV (KMG-IV): sequencing the most valuable type-strain genomes for metagenomic binning, comparative biology and taxonomic classification.</title>
        <authorList>
            <person name="Goeker M."/>
        </authorList>
    </citation>
    <scope>NUCLEOTIDE SEQUENCE [LARGE SCALE GENOMIC DNA]</scope>
    <source>
        <strain evidence="1 2">DSM 17976</strain>
    </source>
</reference>
<dbReference type="Proteomes" id="UP000541352">
    <property type="component" value="Unassembled WGS sequence"/>
</dbReference>
<dbReference type="EMBL" id="JACIBY010000002">
    <property type="protein sequence ID" value="MBB3837487.1"/>
    <property type="molecule type" value="Genomic_DNA"/>
</dbReference>
<evidence type="ECO:0000313" key="2">
    <source>
        <dbReference type="Proteomes" id="UP000541352"/>
    </source>
</evidence>
<evidence type="ECO:0000313" key="1">
    <source>
        <dbReference type="EMBL" id="MBB3837487.1"/>
    </source>
</evidence>
<protein>
    <submittedName>
        <fullName evidence="1">Uncharacterized protein</fullName>
    </submittedName>
</protein>
<organism evidence="1 2">
    <name type="scientific">Runella defluvii</name>
    <dbReference type="NCBI Taxonomy" id="370973"/>
    <lineage>
        <taxon>Bacteria</taxon>
        <taxon>Pseudomonadati</taxon>
        <taxon>Bacteroidota</taxon>
        <taxon>Cytophagia</taxon>
        <taxon>Cytophagales</taxon>
        <taxon>Spirosomataceae</taxon>
        <taxon>Runella</taxon>
    </lineage>
</organism>
<sequence length="255" mass="28920">MHRIISPKTLLGYALGISITLPFYSCRRIVTGTINCKDIATYTSPYGLLNSIQATVGDVYYINQKDKFVGYIFHEQPDSSHILVDNSINSLMISADINLSTSLDSETPKIKLLSAKVEESLERNTQLKLKNATRVRLNRPYFFLQKIETEQNETFAKLNQDNVLFMVITSVVYSDSLSLQTKNNSTNQSGIQTLKIEGITFQLTSNCNDLINVEGKKTGVFFKALFFSYDKNTKKLVPYTQLFDFKNYVVNTVNQ</sequence>
<proteinExistence type="predicted"/>
<dbReference type="RefSeq" id="WP_183972198.1">
    <property type="nucleotide sequence ID" value="NZ_JACIBY010000002.1"/>
</dbReference>
<dbReference type="AlphaFoldDB" id="A0A7W5ZHN4"/>
<accession>A0A7W5ZHN4</accession>
<keyword evidence="2" id="KW-1185">Reference proteome</keyword>
<gene>
    <name evidence="1" type="ORF">FHS57_001481</name>
</gene>